<dbReference type="PANTHER" id="PTHR11735">
    <property type="entry name" value="TRNA N6-ADENOSINE THREONYLCARBAMOYLTRANSFERASE"/>
    <property type="match status" value="1"/>
</dbReference>
<gene>
    <name evidence="3" type="ORF">SAMN06295998_103251</name>
</gene>
<dbReference type="Proteomes" id="UP000192330">
    <property type="component" value="Unassembled WGS sequence"/>
</dbReference>
<dbReference type="PANTHER" id="PTHR11735:SF11">
    <property type="entry name" value="TRNA THREONYLCARBAMOYLADENOSINE BIOSYNTHESIS PROTEIN TSAB"/>
    <property type="match status" value="1"/>
</dbReference>
<dbReference type="Pfam" id="PF00814">
    <property type="entry name" value="TsaD"/>
    <property type="match status" value="1"/>
</dbReference>
<dbReference type="GO" id="GO:0005829">
    <property type="term" value="C:cytosol"/>
    <property type="evidence" value="ECO:0007669"/>
    <property type="project" value="TreeGrafter"/>
</dbReference>
<dbReference type="EMBL" id="FWYD01000003">
    <property type="protein sequence ID" value="SMC63611.1"/>
    <property type="molecule type" value="Genomic_DNA"/>
</dbReference>
<proteinExistence type="predicted"/>
<evidence type="ECO:0000313" key="3">
    <source>
        <dbReference type="EMBL" id="SMC63611.1"/>
    </source>
</evidence>
<dbReference type="NCBIfam" id="TIGR03725">
    <property type="entry name" value="T6A_YeaZ"/>
    <property type="match status" value="1"/>
</dbReference>
<feature type="domain" description="Gcp-like" evidence="2">
    <location>
        <begin position="36"/>
        <end position="114"/>
    </location>
</feature>
<dbReference type="Gene3D" id="3.30.420.40">
    <property type="match status" value="2"/>
</dbReference>
<organism evidence="3 4">
    <name type="scientific">Primorskyibacter flagellatus</name>
    <dbReference type="NCBI Taxonomy" id="1387277"/>
    <lineage>
        <taxon>Bacteria</taxon>
        <taxon>Pseudomonadati</taxon>
        <taxon>Pseudomonadota</taxon>
        <taxon>Alphaproteobacteria</taxon>
        <taxon>Rhodobacterales</taxon>
        <taxon>Roseobacteraceae</taxon>
        <taxon>Primorskyibacter</taxon>
    </lineage>
</organism>
<accession>A0A1W2AT37</accession>
<sequence length="227" mass="23310">MNVPLILGFDTSVAHCAAALRHGDNILLSRTEGMTRGQAERLMPLLEYMLTAEGLGWCDLDALAVGIGPGNFTGIRISVSAARGLALALGIPAVGISAFELLAAEAEPAEHQLVSLPAPRGSVYVQLFTGGRASEPPRQIDPSNPPADLLLPSGCQVIGAQATQIANALAGAALPATVATITTLPETLTRVAQDRLAAPGTLPQPAPLYVRSADAAPPRDAPPVILP</sequence>
<evidence type="ECO:0000256" key="1">
    <source>
        <dbReference type="SAM" id="MobiDB-lite"/>
    </source>
</evidence>
<reference evidence="3 4" key="1">
    <citation type="submission" date="2017-04" db="EMBL/GenBank/DDBJ databases">
        <authorList>
            <person name="Afonso C.L."/>
            <person name="Miller P.J."/>
            <person name="Scott M.A."/>
            <person name="Spackman E."/>
            <person name="Goraichik I."/>
            <person name="Dimitrov K.M."/>
            <person name="Suarez D.L."/>
            <person name="Swayne D.E."/>
        </authorList>
    </citation>
    <scope>NUCLEOTIDE SEQUENCE [LARGE SCALE GENOMIC DNA]</scope>
    <source>
        <strain evidence="3 4">CGMCC 1.12644</strain>
    </source>
</reference>
<name>A0A1W2AT37_9RHOB</name>
<dbReference type="InterPro" id="IPR022496">
    <property type="entry name" value="T6A_TsaB"/>
</dbReference>
<dbReference type="GO" id="GO:0002949">
    <property type="term" value="P:tRNA threonylcarbamoyladenosine modification"/>
    <property type="evidence" value="ECO:0007669"/>
    <property type="project" value="InterPro"/>
</dbReference>
<dbReference type="SUPFAM" id="SSF53067">
    <property type="entry name" value="Actin-like ATPase domain"/>
    <property type="match status" value="1"/>
</dbReference>
<dbReference type="InterPro" id="IPR043129">
    <property type="entry name" value="ATPase_NBD"/>
</dbReference>
<dbReference type="InterPro" id="IPR000905">
    <property type="entry name" value="Gcp-like_dom"/>
</dbReference>
<dbReference type="AlphaFoldDB" id="A0A1W2AT37"/>
<evidence type="ECO:0000313" key="4">
    <source>
        <dbReference type="Proteomes" id="UP000192330"/>
    </source>
</evidence>
<feature type="region of interest" description="Disordered" evidence="1">
    <location>
        <begin position="202"/>
        <end position="227"/>
    </location>
</feature>
<dbReference type="STRING" id="1387277.SAMN06295998_103251"/>
<evidence type="ECO:0000259" key="2">
    <source>
        <dbReference type="Pfam" id="PF00814"/>
    </source>
</evidence>
<protein>
    <submittedName>
        <fullName evidence="3">tRNA threonylcarbamoyl adenosine modification protein YeaZ</fullName>
    </submittedName>
</protein>
<keyword evidence="4" id="KW-1185">Reference proteome</keyword>